<dbReference type="EMBL" id="JALKCH010000002">
    <property type="protein sequence ID" value="MCK0195941.1"/>
    <property type="molecule type" value="Genomic_DNA"/>
</dbReference>
<gene>
    <name evidence="1" type="ORF">MWN34_03350</name>
</gene>
<name>A0ABT0D7N0_9HYPH</name>
<dbReference type="RefSeq" id="WP_247026475.1">
    <property type="nucleotide sequence ID" value="NZ_JALKCH010000002.1"/>
</dbReference>
<keyword evidence="2" id="KW-1185">Reference proteome</keyword>
<comment type="caution">
    <text evidence="1">The sequence shown here is derived from an EMBL/GenBank/DDBJ whole genome shotgun (WGS) entry which is preliminary data.</text>
</comment>
<accession>A0ABT0D7N0</accession>
<protein>
    <submittedName>
        <fullName evidence="1">Uncharacterized protein</fullName>
    </submittedName>
</protein>
<evidence type="ECO:0000313" key="1">
    <source>
        <dbReference type="EMBL" id="MCK0195941.1"/>
    </source>
</evidence>
<reference evidence="1 2" key="1">
    <citation type="submission" date="2022-04" db="EMBL/GenBank/DDBJ databases">
        <authorList>
            <person name="Grouzdev D.S."/>
            <person name="Pantiukh K.S."/>
            <person name="Krutkina M.S."/>
        </authorList>
    </citation>
    <scope>NUCLEOTIDE SEQUENCE [LARGE SCALE GENOMIC DNA]</scope>
    <source>
        <strain evidence="1 2">6x-1</strain>
    </source>
</reference>
<evidence type="ECO:0000313" key="2">
    <source>
        <dbReference type="Proteomes" id="UP001203284"/>
    </source>
</evidence>
<sequence>MVRKIEDNEEAAPGGHWRGRCALHRCVRSFSCSEHMMIFVDWEYRPAIVTSGFPRRAWAVLGPGEDWEEIDPDETAYDRLLPSEAAMRERFLPEYGQLPPVPDAALMADQSSPDSLTAAE</sequence>
<proteinExistence type="predicted"/>
<organism evidence="1 2">
    <name type="scientific">Ancylobacter crimeensis</name>
    <dbReference type="NCBI Taxonomy" id="2579147"/>
    <lineage>
        <taxon>Bacteria</taxon>
        <taxon>Pseudomonadati</taxon>
        <taxon>Pseudomonadota</taxon>
        <taxon>Alphaproteobacteria</taxon>
        <taxon>Hyphomicrobiales</taxon>
        <taxon>Xanthobacteraceae</taxon>
        <taxon>Ancylobacter</taxon>
    </lineage>
</organism>
<dbReference type="Proteomes" id="UP001203284">
    <property type="component" value="Unassembled WGS sequence"/>
</dbReference>